<evidence type="ECO:0000313" key="2">
    <source>
        <dbReference type="EMBL" id="GAA1684125.1"/>
    </source>
</evidence>
<feature type="domain" description="GIY-YIG" evidence="1">
    <location>
        <begin position="15"/>
        <end position="93"/>
    </location>
</feature>
<dbReference type="EMBL" id="BAAANY010000012">
    <property type="protein sequence ID" value="GAA1684125.1"/>
    <property type="molecule type" value="Genomic_DNA"/>
</dbReference>
<dbReference type="Proteomes" id="UP001500618">
    <property type="component" value="Unassembled WGS sequence"/>
</dbReference>
<dbReference type="PANTHER" id="PTHR30562">
    <property type="entry name" value="UVRC/OXIDOREDUCTASE"/>
    <property type="match status" value="1"/>
</dbReference>
<proteinExistence type="predicted"/>
<sequence length="305" mass="33868">MAAAGPPPSVRMLPAEPGVYRFRTAAGRALYIGRAIDLRRRVGSYWRDLRDRPHLSRMVAQVGRIEAVACDSGHEAAWLERNLLEREMPYWNRTPGGAEVPVYIRLDQRVGLRAVRSPDTVAGSRLFGPYLGGLKVRLALSALERLIPIAYAASKLSGSERDLARVRGVEQSDRAALMDAAMAVLERDPAAVAAVRTELVRRRDCASADLGFELAGQLQAELEAIEWIVSEQKATRTDTRDLVVHGWADGLLVRFEMRAGRLSTWTQRRCSEPTARDRVAATAPEWQSFATRNAALAARLHHVQR</sequence>
<keyword evidence="3" id="KW-1185">Reference proteome</keyword>
<dbReference type="SUPFAM" id="SSF82771">
    <property type="entry name" value="GIY-YIG endonuclease"/>
    <property type="match status" value="1"/>
</dbReference>
<organism evidence="2 3">
    <name type="scientific">Fodinicola feengrottensis</name>
    <dbReference type="NCBI Taxonomy" id="435914"/>
    <lineage>
        <taxon>Bacteria</taxon>
        <taxon>Bacillati</taxon>
        <taxon>Actinomycetota</taxon>
        <taxon>Actinomycetes</taxon>
        <taxon>Mycobacteriales</taxon>
        <taxon>Fodinicola</taxon>
    </lineage>
</organism>
<dbReference type="PANTHER" id="PTHR30562:SF1">
    <property type="entry name" value="UVRABC SYSTEM PROTEIN C"/>
    <property type="match status" value="1"/>
</dbReference>
<dbReference type="InterPro" id="IPR047296">
    <property type="entry name" value="GIY-YIG_UvrC_Cho"/>
</dbReference>
<dbReference type="Gene3D" id="3.40.1440.10">
    <property type="entry name" value="GIY-YIG endonuclease"/>
    <property type="match status" value="1"/>
</dbReference>
<dbReference type="SMART" id="SM00465">
    <property type="entry name" value="GIYc"/>
    <property type="match status" value="1"/>
</dbReference>
<dbReference type="PROSITE" id="PS50164">
    <property type="entry name" value="GIY_YIG"/>
    <property type="match status" value="1"/>
</dbReference>
<evidence type="ECO:0000259" key="1">
    <source>
        <dbReference type="PROSITE" id="PS50164"/>
    </source>
</evidence>
<protein>
    <recommendedName>
        <fullName evidence="1">GIY-YIG domain-containing protein</fullName>
    </recommendedName>
</protein>
<dbReference type="InterPro" id="IPR000305">
    <property type="entry name" value="GIY-YIG_endonuc"/>
</dbReference>
<comment type="caution">
    <text evidence="2">The sequence shown here is derived from an EMBL/GenBank/DDBJ whole genome shotgun (WGS) entry which is preliminary data.</text>
</comment>
<dbReference type="InterPro" id="IPR050066">
    <property type="entry name" value="UvrABC_protein_C"/>
</dbReference>
<gene>
    <name evidence="2" type="ORF">GCM10009765_36900</name>
</gene>
<dbReference type="InterPro" id="IPR035901">
    <property type="entry name" value="GIY-YIG_endonuc_sf"/>
</dbReference>
<reference evidence="2 3" key="1">
    <citation type="journal article" date="2019" name="Int. J. Syst. Evol. Microbiol.">
        <title>The Global Catalogue of Microorganisms (GCM) 10K type strain sequencing project: providing services to taxonomists for standard genome sequencing and annotation.</title>
        <authorList>
            <consortium name="The Broad Institute Genomics Platform"/>
            <consortium name="The Broad Institute Genome Sequencing Center for Infectious Disease"/>
            <person name="Wu L."/>
            <person name="Ma J."/>
        </authorList>
    </citation>
    <scope>NUCLEOTIDE SEQUENCE [LARGE SCALE GENOMIC DNA]</scope>
    <source>
        <strain evidence="2 3">JCM 14718</strain>
    </source>
</reference>
<name>A0ABN2HAF9_9ACTN</name>
<evidence type="ECO:0000313" key="3">
    <source>
        <dbReference type="Proteomes" id="UP001500618"/>
    </source>
</evidence>
<dbReference type="CDD" id="cd10434">
    <property type="entry name" value="GIY-YIG_UvrC_Cho"/>
    <property type="match status" value="1"/>
</dbReference>
<accession>A0ABN2HAF9</accession>